<dbReference type="Gene3D" id="3.40.250.10">
    <property type="entry name" value="Rhodanese-like domain"/>
    <property type="match status" value="1"/>
</dbReference>
<dbReference type="AlphaFoldDB" id="A0A5C4M8G1"/>
<dbReference type="SUPFAM" id="SSF52821">
    <property type="entry name" value="Rhodanese/Cell cycle control phosphatase"/>
    <property type="match status" value="1"/>
</dbReference>
<dbReference type="GO" id="GO:0004792">
    <property type="term" value="F:thiosulfate-cyanide sulfurtransferase activity"/>
    <property type="evidence" value="ECO:0007669"/>
    <property type="project" value="InterPro"/>
</dbReference>
<dbReference type="Proteomes" id="UP000305546">
    <property type="component" value="Unassembled WGS sequence"/>
</dbReference>
<gene>
    <name evidence="2" type="ORF">FG385_01470</name>
</gene>
<evidence type="ECO:0000259" key="1">
    <source>
        <dbReference type="PROSITE" id="PS50206"/>
    </source>
</evidence>
<dbReference type="CDD" id="cd00158">
    <property type="entry name" value="RHOD"/>
    <property type="match status" value="1"/>
</dbReference>
<feature type="domain" description="Rhodanese" evidence="1">
    <location>
        <begin position="14"/>
        <end position="101"/>
    </location>
</feature>
<protein>
    <submittedName>
        <fullName evidence="2">Rhodanese-like domain-containing protein</fullName>
    </submittedName>
</protein>
<keyword evidence="3" id="KW-1185">Reference proteome</keyword>
<dbReference type="PROSITE" id="PS00380">
    <property type="entry name" value="RHODANESE_1"/>
    <property type="match status" value="1"/>
</dbReference>
<accession>A0A5C4M8G1</accession>
<dbReference type="EMBL" id="VDFW01000001">
    <property type="protein sequence ID" value="TNC29777.1"/>
    <property type="molecule type" value="Genomic_DNA"/>
</dbReference>
<dbReference type="OrthoDB" id="9800872at2"/>
<name>A0A5C4M8G1_9PSEU</name>
<dbReference type="SMART" id="SM00450">
    <property type="entry name" value="RHOD"/>
    <property type="match status" value="1"/>
</dbReference>
<dbReference type="Pfam" id="PF00581">
    <property type="entry name" value="Rhodanese"/>
    <property type="match status" value="1"/>
</dbReference>
<dbReference type="PANTHER" id="PTHR43031:SF1">
    <property type="entry name" value="PYRIDINE NUCLEOTIDE-DISULPHIDE OXIDOREDUCTASE"/>
    <property type="match status" value="1"/>
</dbReference>
<comment type="caution">
    <text evidence="2">The sequence shown here is derived from an EMBL/GenBank/DDBJ whole genome shotgun (WGS) entry which is preliminary data.</text>
</comment>
<dbReference type="InterPro" id="IPR001307">
    <property type="entry name" value="Thiosulphate_STrfase_CS"/>
</dbReference>
<evidence type="ECO:0000313" key="3">
    <source>
        <dbReference type="Proteomes" id="UP000305546"/>
    </source>
</evidence>
<dbReference type="InterPro" id="IPR050229">
    <property type="entry name" value="GlpE_sulfurtransferase"/>
</dbReference>
<sequence>MVKEVDVRELAAAHRGGALVVDVREPGEYLGGHVPGARLIPLRSLPARIPELPRGERIYVICASGNRSRTAATWLASAGLDARTVNGGTSAWIAGGGPVVRGPHENAA</sequence>
<dbReference type="InterPro" id="IPR001763">
    <property type="entry name" value="Rhodanese-like_dom"/>
</dbReference>
<dbReference type="PANTHER" id="PTHR43031">
    <property type="entry name" value="FAD-DEPENDENT OXIDOREDUCTASE"/>
    <property type="match status" value="1"/>
</dbReference>
<organism evidence="2 3">
    <name type="scientific">Amycolatopsis alkalitolerans</name>
    <dbReference type="NCBI Taxonomy" id="2547244"/>
    <lineage>
        <taxon>Bacteria</taxon>
        <taxon>Bacillati</taxon>
        <taxon>Actinomycetota</taxon>
        <taxon>Actinomycetes</taxon>
        <taxon>Pseudonocardiales</taxon>
        <taxon>Pseudonocardiaceae</taxon>
        <taxon>Amycolatopsis</taxon>
    </lineage>
</organism>
<proteinExistence type="predicted"/>
<reference evidence="2 3" key="1">
    <citation type="submission" date="2019-06" db="EMBL/GenBank/DDBJ databases">
        <title>Amycolatopsis alkalitolerans sp. nov., isolated from Gastrodia elata Blume.</title>
        <authorList>
            <person name="Narsing Rao M.P."/>
            <person name="Li W.J."/>
        </authorList>
    </citation>
    <scope>NUCLEOTIDE SEQUENCE [LARGE SCALE GENOMIC DNA]</scope>
    <source>
        <strain evidence="2 3">SYSUP0005</strain>
    </source>
</reference>
<dbReference type="PROSITE" id="PS50206">
    <property type="entry name" value="RHODANESE_3"/>
    <property type="match status" value="1"/>
</dbReference>
<dbReference type="InterPro" id="IPR036873">
    <property type="entry name" value="Rhodanese-like_dom_sf"/>
</dbReference>
<evidence type="ECO:0000313" key="2">
    <source>
        <dbReference type="EMBL" id="TNC29777.1"/>
    </source>
</evidence>